<sequence>MALSDFEKDLLRREFTIPRPPEGTTYTASHCLLNTGDKLHKDMPVLDLSVCTIAEQNGQKQITRSQTTICCPDIPSEDCIFDTCKINENNSDDKNYARVTFLLPDTFFYLIQNVVVSIAVSSGDMFMSPNIPEKKLTNAIKAYAPDIDATRVLYLCDTTFFGGSDEGFLVTNSTFRYNDGNIKITISFDDLVGATLDDKQTLHINCGKETFIIPNTNSSINIKSLKAFFDTIKKLRELGKTSASDKIVILSDMPPPVRIAYVGLLAILAVQEGGMNDQALAFLQMLMVRLDFSSDMRREMNSLLSSISTSNPISLKAQIDQSLPSGQEFALGISLMKDAISFIHALKPKDDQGEPIQNAADNPNIISLAQLMGVDRKQLSFLEAVVIQDEKILRGDISDDQYVSQMKDLTARASAVGVPIAAVYLSGSVVGLSAAGITSGLATLGLGGVLGLSSMVTGIGTLILVGVGVYKGMNWIELPRVLWRRFLSELRG</sequence>
<dbReference type="AlphaFoldDB" id="A0A1Y0V6Q9"/>
<keyword evidence="2" id="KW-0614">Plasmid</keyword>
<name>A0A1Y0V6Q9_9PROT</name>
<gene>
    <name evidence="2" type="ORF">S101447_03046</name>
</gene>
<geneLocation type="plasmid" evidence="3">
    <name>pap1447-1 sequence</name>
</geneLocation>
<evidence type="ECO:0000256" key="1">
    <source>
        <dbReference type="SAM" id="Phobius"/>
    </source>
</evidence>
<proteinExistence type="predicted"/>
<dbReference type="Proteomes" id="UP000195633">
    <property type="component" value="Plasmid pAP1447-1"/>
</dbReference>
<feature type="transmembrane region" description="Helical" evidence="1">
    <location>
        <begin position="415"/>
        <end position="437"/>
    </location>
</feature>
<evidence type="ECO:0000313" key="2">
    <source>
        <dbReference type="EMBL" id="ARW12083.1"/>
    </source>
</evidence>
<accession>A0A1Y0V6Q9</accession>
<keyword evidence="1" id="KW-1133">Transmembrane helix</keyword>
<evidence type="ECO:0000313" key="3">
    <source>
        <dbReference type="Proteomes" id="UP000195633"/>
    </source>
</evidence>
<organism evidence="2 3">
    <name type="scientific">Acetobacter ascendens</name>
    <dbReference type="NCBI Taxonomy" id="481146"/>
    <lineage>
        <taxon>Bacteria</taxon>
        <taxon>Pseudomonadati</taxon>
        <taxon>Pseudomonadota</taxon>
        <taxon>Alphaproteobacteria</taxon>
        <taxon>Acetobacterales</taxon>
        <taxon>Acetobacteraceae</taxon>
        <taxon>Acetobacter</taxon>
    </lineage>
</organism>
<keyword evidence="1" id="KW-0812">Transmembrane</keyword>
<keyword evidence="1" id="KW-0472">Membrane</keyword>
<feature type="transmembrane region" description="Helical" evidence="1">
    <location>
        <begin position="449"/>
        <end position="470"/>
    </location>
</feature>
<reference evidence="2 3" key="1">
    <citation type="submission" date="2017-05" db="EMBL/GenBank/DDBJ databases">
        <title>Genome sequence of Acetobacter pasteurianus subsp. ascendens strain SRCM101447.</title>
        <authorList>
            <person name="Cho S.H."/>
        </authorList>
    </citation>
    <scope>NUCLEOTIDE SEQUENCE [LARGE SCALE GENOMIC DNA]</scope>
    <source>
        <strain evidence="2 3">SRCM101447</strain>
        <plasmid evidence="3">Plasmid pap1447-1 sequence</plasmid>
    </source>
</reference>
<dbReference type="EMBL" id="CP021525">
    <property type="protein sequence ID" value="ARW12083.1"/>
    <property type="molecule type" value="Genomic_DNA"/>
</dbReference>
<dbReference type="RefSeq" id="WP_150178884.1">
    <property type="nucleotide sequence ID" value="NZ_CP021525.1"/>
</dbReference>
<protein>
    <submittedName>
        <fullName evidence="2">Uncharacterized protein</fullName>
    </submittedName>
</protein>